<evidence type="ECO:0000256" key="1">
    <source>
        <dbReference type="SAM" id="SignalP"/>
    </source>
</evidence>
<dbReference type="RefSeq" id="WP_050116337.1">
    <property type="nucleotide sequence ID" value="NZ_CACVAB010000002.1"/>
</dbReference>
<keyword evidence="3" id="KW-1185">Reference proteome</keyword>
<dbReference type="InterPro" id="IPR036937">
    <property type="entry name" value="Adhesion_dom_fimbrial_sf"/>
</dbReference>
<accession>A0A0T9QVH8</accession>
<gene>
    <name evidence="2" type="ORF">ERS008472_03803</name>
</gene>
<dbReference type="AlphaFoldDB" id="A0A0T9QVH8"/>
<dbReference type="GO" id="GO:0007155">
    <property type="term" value="P:cell adhesion"/>
    <property type="evidence" value="ECO:0007669"/>
    <property type="project" value="InterPro"/>
</dbReference>
<dbReference type="EMBL" id="CQAW01000024">
    <property type="protein sequence ID" value="CNI30875.1"/>
    <property type="molecule type" value="Genomic_DNA"/>
</dbReference>
<evidence type="ECO:0000313" key="2">
    <source>
        <dbReference type="EMBL" id="CNI30875.1"/>
    </source>
</evidence>
<feature type="signal peptide" evidence="1">
    <location>
        <begin position="1"/>
        <end position="21"/>
    </location>
</feature>
<dbReference type="GO" id="GO:0009289">
    <property type="term" value="C:pilus"/>
    <property type="evidence" value="ECO:0007669"/>
    <property type="project" value="InterPro"/>
</dbReference>
<organism evidence="2 3">
    <name type="scientific">Yersinia thracica</name>
    <dbReference type="NCBI Taxonomy" id="2890319"/>
    <lineage>
        <taxon>Bacteria</taxon>
        <taxon>Pseudomonadati</taxon>
        <taxon>Pseudomonadota</taxon>
        <taxon>Gammaproteobacteria</taxon>
        <taxon>Enterobacterales</taxon>
        <taxon>Yersiniaceae</taxon>
        <taxon>Yersinia</taxon>
    </lineage>
</organism>
<dbReference type="Gene3D" id="2.60.40.1090">
    <property type="entry name" value="Fimbrial-type adhesion domain"/>
    <property type="match status" value="1"/>
</dbReference>
<name>A0A0T9QVH8_9GAMM</name>
<reference evidence="3" key="1">
    <citation type="submission" date="2015-03" db="EMBL/GenBank/DDBJ databases">
        <authorList>
            <consortium name="Pathogen Informatics"/>
            <person name="Murphy D."/>
        </authorList>
    </citation>
    <scope>NUCLEOTIDE SEQUENCE [LARGE SCALE GENOMIC DNA]</scope>
    <source>
        <strain evidence="3">IP6945</strain>
    </source>
</reference>
<feature type="chain" id="PRO_5006695704" evidence="1">
    <location>
        <begin position="22"/>
        <end position="187"/>
    </location>
</feature>
<evidence type="ECO:0000313" key="3">
    <source>
        <dbReference type="Proteomes" id="UP000041882"/>
    </source>
</evidence>
<dbReference type="InterPro" id="IPR008966">
    <property type="entry name" value="Adhesion_dom_sf"/>
</dbReference>
<keyword evidence="1" id="KW-0732">Signal</keyword>
<sequence>MRKILLALTPVVLLLSAGAQAASNGEIEITASVVAGTCDIALSRNTLDLGNYSVKTLGTSIDKPLADSTGSFALSLNKCDAPAKTGDTASVIVSGPVVTGTQNLFNGTGVGADTGIMLSTSTETNKYIANGDSVVIATAEDIPDVNKADLTSFDNQSVIFNVGVASHVKEPKVGIISAPLLFSFSYN</sequence>
<protein>
    <submittedName>
        <fullName evidence="2">P pilus assembly protein, pilin FimA</fullName>
    </submittedName>
</protein>
<dbReference type="SUPFAM" id="SSF49401">
    <property type="entry name" value="Bacterial adhesins"/>
    <property type="match status" value="1"/>
</dbReference>
<proteinExistence type="predicted"/>
<dbReference type="Proteomes" id="UP000041882">
    <property type="component" value="Unassembled WGS sequence"/>
</dbReference>